<dbReference type="Proteomes" id="UP000184287">
    <property type="component" value="Unassembled WGS sequence"/>
</dbReference>
<name>A0A1M5BYQ2_9SPHI</name>
<reference evidence="3" key="1">
    <citation type="submission" date="2016-11" db="EMBL/GenBank/DDBJ databases">
        <authorList>
            <person name="Varghese N."/>
            <person name="Submissions S."/>
        </authorList>
    </citation>
    <scope>NUCLEOTIDE SEQUENCE [LARGE SCALE GENOMIC DNA]</scope>
    <source>
        <strain evidence="3">DSM 16990</strain>
    </source>
</reference>
<gene>
    <name evidence="2" type="ORF">SAMN04488522_1021416</name>
</gene>
<dbReference type="RefSeq" id="WP_073231673.1">
    <property type="nucleotide sequence ID" value="NZ_FQUQ01000002.1"/>
</dbReference>
<dbReference type="AlphaFoldDB" id="A0A1M5BYQ2"/>
<feature type="transmembrane region" description="Helical" evidence="1">
    <location>
        <begin position="21"/>
        <end position="49"/>
    </location>
</feature>
<organism evidence="2 3">
    <name type="scientific">Pedobacter caeni</name>
    <dbReference type="NCBI Taxonomy" id="288992"/>
    <lineage>
        <taxon>Bacteria</taxon>
        <taxon>Pseudomonadati</taxon>
        <taxon>Bacteroidota</taxon>
        <taxon>Sphingobacteriia</taxon>
        <taxon>Sphingobacteriales</taxon>
        <taxon>Sphingobacteriaceae</taxon>
        <taxon>Pedobacter</taxon>
    </lineage>
</organism>
<proteinExistence type="predicted"/>
<evidence type="ECO:0000313" key="2">
    <source>
        <dbReference type="EMBL" id="SHF47644.1"/>
    </source>
</evidence>
<protein>
    <submittedName>
        <fullName evidence="2">Uncharacterized protein</fullName>
    </submittedName>
</protein>
<keyword evidence="1" id="KW-1133">Transmembrane helix</keyword>
<feature type="transmembrane region" description="Helical" evidence="1">
    <location>
        <begin position="220"/>
        <end position="238"/>
    </location>
</feature>
<accession>A0A1M5BYQ2</accession>
<keyword evidence="3" id="KW-1185">Reference proteome</keyword>
<evidence type="ECO:0000313" key="3">
    <source>
        <dbReference type="Proteomes" id="UP000184287"/>
    </source>
</evidence>
<dbReference type="EMBL" id="FQUQ01000002">
    <property type="protein sequence ID" value="SHF47644.1"/>
    <property type="molecule type" value="Genomic_DNA"/>
</dbReference>
<feature type="transmembrane region" description="Helical" evidence="1">
    <location>
        <begin position="55"/>
        <end position="79"/>
    </location>
</feature>
<dbReference type="STRING" id="288992.SAMN04488522_1021416"/>
<evidence type="ECO:0000256" key="1">
    <source>
        <dbReference type="SAM" id="Phobius"/>
    </source>
</evidence>
<keyword evidence="1" id="KW-0472">Membrane</keyword>
<sequence length="240" mass="27642">MENKLNLPLFKPCESKPNVVANVLFVFILGGLGLVIISMLSYAVIWLFTPDKEPVILKISIVLITVILAGLIIFLFVYLQKSYGHTGIIIDETGIIYYYRDKNHIVKQVPWTAFCKNPNEEAGQPLHDVNDFVLGYKSRVKMLQWWMMKDEKVDVESDSFGAAGHSFHFIYLNRFTLISTFLLGLAHFRPDLSVNPSVFSAFYIHRNEYVFKRKSYMRDALLAFFILAVIALVIYWLTKS</sequence>
<dbReference type="OrthoDB" id="769178at2"/>
<keyword evidence="1" id="KW-0812">Transmembrane</keyword>